<organism evidence="2 3">
    <name type="scientific">Canavalia gladiata</name>
    <name type="common">Sword bean</name>
    <name type="synonym">Dolichos gladiatus</name>
    <dbReference type="NCBI Taxonomy" id="3824"/>
    <lineage>
        <taxon>Eukaryota</taxon>
        <taxon>Viridiplantae</taxon>
        <taxon>Streptophyta</taxon>
        <taxon>Embryophyta</taxon>
        <taxon>Tracheophyta</taxon>
        <taxon>Spermatophyta</taxon>
        <taxon>Magnoliopsida</taxon>
        <taxon>eudicotyledons</taxon>
        <taxon>Gunneridae</taxon>
        <taxon>Pentapetalae</taxon>
        <taxon>rosids</taxon>
        <taxon>fabids</taxon>
        <taxon>Fabales</taxon>
        <taxon>Fabaceae</taxon>
        <taxon>Papilionoideae</taxon>
        <taxon>50 kb inversion clade</taxon>
        <taxon>NPAAA clade</taxon>
        <taxon>indigoferoid/millettioid clade</taxon>
        <taxon>Phaseoleae</taxon>
        <taxon>Canavalia</taxon>
    </lineage>
</organism>
<dbReference type="Proteomes" id="UP001367508">
    <property type="component" value="Unassembled WGS sequence"/>
</dbReference>
<evidence type="ECO:0000256" key="1">
    <source>
        <dbReference type="SAM" id="SignalP"/>
    </source>
</evidence>
<gene>
    <name evidence="2" type="ORF">VNO77_22689</name>
</gene>
<dbReference type="EMBL" id="JAYMYQ010000005">
    <property type="protein sequence ID" value="KAK7328577.1"/>
    <property type="molecule type" value="Genomic_DNA"/>
</dbReference>
<name>A0AAN9QB08_CANGL</name>
<feature type="chain" id="PRO_5042874866" evidence="1">
    <location>
        <begin position="20"/>
        <end position="134"/>
    </location>
</feature>
<evidence type="ECO:0000313" key="3">
    <source>
        <dbReference type="Proteomes" id="UP001367508"/>
    </source>
</evidence>
<sequence length="134" mass="15231">MPTENLTFLIGLMVRSLDAMSAPPVMDVVMHGFRQKLRDGPYPSRRPDKQLINTMNISTKGHAWPRIGTSKQVMIELATYEWRSLCYCCAKTMWRCLHTLCDMLNNDKETNADNPGIVTSEFVEPQPLINVVST</sequence>
<evidence type="ECO:0000313" key="2">
    <source>
        <dbReference type="EMBL" id="KAK7328577.1"/>
    </source>
</evidence>
<dbReference type="AlphaFoldDB" id="A0AAN9QB08"/>
<keyword evidence="1" id="KW-0732">Signal</keyword>
<comment type="caution">
    <text evidence="2">The sequence shown here is derived from an EMBL/GenBank/DDBJ whole genome shotgun (WGS) entry which is preliminary data.</text>
</comment>
<keyword evidence="3" id="KW-1185">Reference proteome</keyword>
<proteinExistence type="predicted"/>
<accession>A0AAN9QB08</accession>
<reference evidence="2 3" key="1">
    <citation type="submission" date="2024-01" db="EMBL/GenBank/DDBJ databases">
        <title>The genomes of 5 underutilized Papilionoideae crops provide insights into root nodulation and disease resistanc.</title>
        <authorList>
            <person name="Jiang F."/>
        </authorList>
    </citation>
    <scope>NUCLEOTIDE SEQUENCE [LARGE SCALE GENOMIC DNA]</scope>
    <source>
        <strain evidence="2">LVBAO_FW01</strain>
        <tissue evidence="2">Leaves</tissue>
    </source>
</reference>
<feature type="signal peptide" evidence="1">
    <location>
        <begin position="1"/>
        <end position="19"/>
    </location>
</feature>
<protein>
    <submittedName>
        <fullName evidence="2">Uncharacterized protein</fullName>
    </submittedName>
</protein>